<evidence type="ECO:0000313" key="2">
    <source>
        <dbReference type="Proteomes" id="UP000013521"/>
    </source>
</evidence>
<protein>
    <submittedName>
        <fullName evidence="1">Uncharacterized protein</fullName>
    </submittedName>
</protein>
<dbReference type="HOGENOM" id="CLU_1503234_0_0_1"/>
<organism evidence="1 2">
    <name type="scientific">Botryosphaeria parva (strain UCR-NP2)</name>
    <name type="common">Grapevine canker fungus</name>
    <name type="synonym">Neofusicoccum parvum</name>
    <dbReference type="NCBI Taxonomy" id="1287680"/>
    <lineage>
        <taxon>Eukaryota</taxon>
        <taxon>Fungi</taxon>
        <taxon>Dikarya</taxon>
        <taxon>Ascomycota</taxon>
        <taxon>Pezizomycotina</taxon>
        <taxon>Dothideomycetes</taxon>
        <taxon>Dothideomycetes incertae sedis</taxon>
        <taxon>Botryosphaeriales</taxon>
        <taxon>Botryosphaeriaceae</taxon>
        <taxon>Neofusicoccum</taxon>
    </lineage>
</organism>
<reference evidence="2" key="1">
    <citation type="journal article" date="2013" name="Genome Announc.">
        <title>Draft genome sequence of Neofusicoccum parvum isolate UCR-NP2, a fungal vascular pathogen associated with grapevine cankers.</title>
        <authorList>
            <person name="Blanco-Ulate B."/>
            <person name="Rolshausen P."/>
            <person name="Cantu D."/>
        </authorList>
    </citation>
    <scope>NUCLEOTIDE SEQUENCE [LARGE SCALE GENOMIC DNA]</scope>
    <source>
        <strain evidence="2">UCR-NP2</strain>
    </source>
</reference>
<dbReference type="Proteomes" id="UP000013521">
    <property type="component" value="Unassembled WGS sequence"/>
</dbReference>
<proteinExistence type="predicted"/>
<dbReference type="KEGG" id="npa:UCRNP2_5164"/>
<sequence length="179" mass="19817">MSSAPSRPAWAIGGPIELLLSSRVPRHPERSICLASGRNFKVIQAGASFDPSGRRYRELISADTGWLFARIDPDSGILWICHRVIRACGSYPDLDGSDGGQATSLDFAIEFNGGQYMSNSWMTFDTYMQSIRAQAPWLTRSEDDDSLWSDDLSHCCFEPDDQSMPSQAGIIAAWMARFA</sequence>
<dbReference type="AlphaFoldDB" id="R1GIF4"/>
<gene>
    <name evidence="1" type="ORF">UCRNP2_5164</name>
</gene>
<dbReference type="EMBL" id="KB916243">
    <property type="protein sequence ID" value="EOD48086.1"/>
    <property type="molecule type" value="Genomic_DNA"/>
</dbReference>
<name>R1GIF4_BOTPV</name>
<evidence type="ECO:0000313" key="1">
    <source>
        <dbReference type="EMBL" id="EOD48086.1"/>
    </source>
</evidence>
<accession>R1GIF4</accession>